<gene>
    <name evidence="1" type="ORF">LOAG_09801</name>
</gene>
<dbReference type="RefSeq" id="XP_020301798.1">
    <property type="nucleotide sequence ID" value="XM_020448023.1"/>
</dbReference>
<organism evidence="1">
    <name type="scientific">Loa loa</name>
    <name type="common">Eye worm</name>
    <name type="synonym">Filaria loa</name>
    <dbReference type="NCBI Taxonomy" id="7209"/>
    <lineage>
        <taxon>Eukaryota</taxon>
        <taxon>Metazoa</taxon>
        <taxon>Ecdysozoa</taxon>
        <taxon>Nematoda</taxon>
        <taxon>Chromadorea</taxon>
        <taxon>Rhabditida</taxon>
        <taxon>Spirurina</taxon>
        <taxon>Spiruromorpha</taxon>
        <taxon>Filarioidea</taxon>
        <taxon>Onchocercidae</taxon>
        <taxon>Loa</taxon>
    </lineage>
</organism>
<accession>A0A1S0TSP7</accession>
<sequence length="96" mass="11104">MDKICCNNNCYYEKLTMVFNSCGQESGIRDTGSQLLVGSPVMIRNWIITAIYARNEQIIATKKKKWNKFDNQPSMDDLSVNDKKQQDFHGSTFHCF</sequence>
<name>A0A1S0TSP7_LOALO</name>
<dbReference type="KEGG" id="loa:LOAG_09801"/>
<dbReference type="OrthoDB" id="1470350at2759"/>
<protein>
    <submittedName>
        <fullName evidence="1">Uncharacterized protein</fullName>
    </submittedName>
</protein>
<dbReference type="EMBL" id="JH712254">
    <property type="protein sequence ID" value="EFO18695.2"/>
    <property type="molecule type" value="Genomic_DNA"/>
</dbReference>
<dbReference type="GeneID" id="9947241"/>
<dbReference type="CTD" id="9947241"/>
<reference evidence="1" key="1">
    <citation type="submission" date="2012-04" db="EMBL/GenBank/DDBJ databases">
        <title>The Genome Sequence of Loa loa.</title>
        <authorList>
            <consortium name="The Broad Institute Genome Sequencing Platform"/>
            <consortium name="Broad Institute Genome Sequencing Center for Infectious Disease"/>
            <person name="Nutman T.B."/>
            <person name="Fink D.L."/>
            <person name="Russ C."/>
            <person name="Young S."/>
            <person name="Zeng Q."/>
            <person name="Gargeya S."/>
            <person name="Alvarado L."/>
            <person name="Berlin A."/>
            <person name="Chapman S.B."/>
            <person name="Chen Z."/>
            <person name="Freedman E."/>
            <person name="Gellesch M."/>
            <person name="Goldberg J."/>
            <person name="Griggs A."/>
            <person name="Gujja S."/>
            <person name="Heilman E.R."/>
            <person name="Heiman D."/>
            <person name="Howarth C."/>
            <person name="Mehta T."/>
            <person name="Neiman D."/>
            <person name="Pearson M."/>
            <person name="Roberts A."/>
            <person name="Saif S."/>
            <person name="Shea T."/>
            <person name="Shenoy N."/>
            <person name="Sisk P."/>
            <person name="Stolte C."/>
            <person name="Sykes S."/>
            <person name="White J."/>
            <person name="Yandava C."/>
            <person name="Haas B."/>
            <person name="Henn M.R."/>
            <person name="Nusbaum C."/>
            <person name="Birren B."/>
        </authorList>
    </citation>
    <scope>NUCLEOTIDE SEQUENCE [LARGE SCALE GENOMIC DNA]</scope>
</reference>
<dbReference type="AlphaFoldDB" id="A0A1S0TSP7"/>
<dbReference type="InParanoid" id="A0A1S0TSP7"/>
<evidence type="ECO:0000313" key="1">
    <source>
        <dbReference type="EMBL" id="EFO18695.2"/>
    </source>
</evidence>
<proteinExistence type="predicted"/>